<evidence type="ECO:0000313" key="9">
    <source>
        <dbReference type="Proteomes" id="UP000775179"/>
    </source>
</evidence>
<proteinExistence type="predicted"/>
<dbReference type="GO" id="GO:0005737">
    <property type="term" value="C:cytoplasm"/>
    <property type="evidence" value="ECO:0007669"/>
    <property type="project" value="UniProtKB-SubCell"/>
</dbReference>
<keyword evidence="2" id="KW-0813">Transport</keyword>
<dbReference type="EMBL" id="JAIFTX010000004">
    <property type="protein sequence ID" value="MBX7289991.1"/>
    <property type="molecule type" value="Genomic_DNA"/>
</dbReference>
<sequence length="148" mass="16730">MLRELLNEDIIKLDVNAKTWQNAIYEVGDLLLKAGKVEEKYIKAMIDTVNEMGAYIVMANGVAMPHARPENGAKDIGFSLITLKNPIAFGNEEYDPVRVIIAICALDHNSHIELLKDIMLLLEDDDFIEKINNCKDKVEIINLLKSYI</sequence>
<dbReference type="PANTHER" id="PTHR36203">
    <property type="entry name" value="ASCORBATE-SPECIFIC PTS SYSTEM EIIA COMPONENT"/>
    <property type="match status" value="1"/>
</dbReference>
<dbReference type="Proteomes" id="UP000775179">
    <property type="component" value="Unassembled WGS sequence"/>
</dbReference>
<dbReference type="InterPro" id="IPR051351">
    <property type="entry name" value="Ascorbate-PTS_EIIA_comp"/>
</dbReference>
<evidence type="ECO:0000256" key="2">
    <source>
        <dbReference type="ARBA" id="ARBA00022448"/>
    </source>
</evidence>
<keyword evidence="8" id="KW-0762">Sugar transport</keyword>
<protein>
    <submittedName>
        <fullName evidence="8">PTS sugar transporter subunit IIA</fullName>
    </submittedName>
</protein>
<dbReference type="Pfam" id="PF00359">
    <property type="entry name" value="PTS_EIIA_2"/>
    <property type="match status" value="1"/>
</dbReference>
<evidence type="ECO:0000256" key="5">
    <source>
        <dbReference type="ARBA" id="ARBA00022683"/>
    </source>
</evidence>
<dbReference type="Gene3D" id="3.40.930.10">
    <property type="entry name" value="Mannitol-specific EII, Chain A"/>
    <property type="match status" value="1"/>
</dbReference>
<evidence type="ECO:0000256" key="4">
    <source>
        <dbReference type="ARBA" id="ARBA00022679"/>
    </source>
</evidence>
<organism evidence="8 9">
    <name type="scientific">Clostridium chauvoei</name>
    <dbReference type="NCBI Taxonomy" id="46867"/>
    <lineage>
        <taxon>Bacteria</taxon>
        <taxon>Bacillati</taxon>
        <taxon>Bacillota</taxon>
        <taxon>Clostridia</taxon>
        <taxon>Eubacteriales</taxon>
        <taxon>Clostridiaceae</taxon>
        <taxon>Clostridium</taxon>
    </lineage>
</organism>
<keyword evidence="4" id="KW-0808">Transferase</keyword>
<dbReference type="RefSeq" id="WP_021874851.1">
    <property type="nucleotide sequence ID" value="NZ_CP018624.1"/>
</dbReference>
<evidence type="ECO:0000256" key="3">
    <source>
        <dbReference type="ARBA" id="ARBA00022490"/>
    </source>
</evidence>
<name>A0ABD4RF69_9CLOT</name>
<evidence type="ECO:0000259" key="7">
    <source>
        <dbReference type="PROSITE" id="PS51094"/>
    </source>
</evidence>
<evidence type="ECO:0000256" key="6">
    <source>
        <dbReference type="ARBA" id="ARBA00022777"/>
    </source>
</evidence>
<dbReference type="SUPFAM" id="SSF55804">
    <property type="entry name" value="Phoshotransferase/anion transport protein"/>
    <property type="match status" value="1"/>
</dbReference>
<evidence type="ECO:0000256" key="1">
    <source>
        <dbReference type="ARBA" id="ARBA00004496"/>
    </source>
</evidence>
<comment type="caution">
    <text evidence="8">The sequence shown here is derived from an EMBL/GenBank/DDBJ whole genome shotgun (WGS) entry which is preliminary data.</text>
</comment>
<dbReference type="CDD" id="cd00211">
    <property type="entry name" value="PTS_IIA_fru"/>
    <property type="match status" value="1"/>
</dbReference>
<reference evidence="8 9" key="1">
    <citation type="submission" date="2021-08" db="EMBL/GenBank/DDBJ databases">
        <title>Genome sequence analysis of Clostridium chauvoei strains of European origin and evaluation of typing options for outbreak investigations.</title>
        <authorList>
            <person name="Abdel-Glil M."/>
            <person name="Thomas P."/>
            <person name="Seyboldt C."/>
        </authorList>
    </citation>
    <scope>NUCLEOTIDE SEQUENCE [LARGE SCALE GENOMIC DNA]</scope>
    <source>
        <strain evidence="8 9">S0260-09</strain>
    </source>
</reference>
<dbReference type="KEGG" id="cchv:BTM20_03215"/>
<dbReference type="PROSITE" id="PS51094">
    <property type="entry name" value="PTS_EIIA_TYPE_2"/>
    <property type="match status" value="1"/>
</dbReference>
<dbReference type="PANTHER" id="PTHR36203:SF5">
    <property type="entry name" value="PTS SYSTEM, EIIA COMPONENT"/>
    <property type="match status" value="1"/>
</dbReference>
<dbReference type="GO" id="GO:0009401">
    <property type="term" value="P:phosphoenolpyruvate-dependent sugar phosphotransferase system"/>
    <property type="evidence" value="ECO:0007669"/>
    <property type="project" value="UniProtKB-KW"/>
</dbReference>
<dbReference type="GeneID" id="66300862"/>
<accession>A0ABD4RF69</accession>
<evidence type="ECO:0000313" key="8">
    <source>
        <dbReference type="EMBL" id="MBX7289991.1"/>
    </source>
</evidence>
<dbReference type="PROSITE" id="PS00372">
    <property type="entry name" value="PTS_EIIA_TYPE_2_HIS"/>
    <property type="match status" value="1"/>
</dbReference>
<feature type="domain" description="PTS EIIA type-2" evidence="7">
    <location>
        <begin position="4"/>
        <end position="147"/>
    </location>
</feature>
<keyword evidence="6" id="KW-0418">Kinase</keyword>
<dbReference type="InterPro" id="IPR002178">
    <property type="entry name" value="PTS_EIIA_type-2_dom"/>
</dbReference>
<gene>
    <name evidence="8" type="ORF">K4H94_02860</name>
</gene>
<dbReference type="AlphaFoldDB" id="A0ABD4RF69"/>
<dbReference type="InterPro" id="IPR016152">
    <property type="entry name" value="PTrfase/Anion_transptr"/>
</dbReference>
<keyword evidence="3" id="KW-0963">Cytoplasm</keyword>
<keyword evidence="5" id="KW-0598">Phosphotransferase system</keyword>
<dbReference type="GO" id="GO:0016301">
    <property type="term" value="F:kinase activity"/>
    <property type="evidence" value="ECO:0007669"/>
    <property type="project" value="UniProtKB-KW"/>
</dbReference>
<comment type="subcellular location">
    <subcellularLocation>
        <location evidence="1">Cytoplasm</location>
    </subcellularLocation>
</comment>